<reference evidence="13" key="1">
    <citation type="submission" date="2022-05" db="EMBL/GenBank/DDBJ databases">
        <title>Sphingomonas sp. strain RMG20 Genome sequencing and assembly.</title>
        <authorList>
            <person name="Kim I."/>
        </authorList>
    </citation>
    <scope>NUCLEOTIDE SEQUENCE</scope>
    <source>
        <strain evidence="13">RMG20</strain>
    </source>
</reference>
<dbReference type="SUPFAM" id="SSF56925">
    <property type="entry name" value="OMPA-like"/>
    <property type="match status" value="1"/>
</dbReference>
<dbReference type="SUPFAM" id="SSF103088">
    <property type="entry name" value="OmpA-like"/>
    <property type="match status" value="1"/>
</dbReference>
<protein>
    <submittedName>
        <fullName evidence="13">OmpA family protein</fullName>
    </submittedName>
</protein>
<dbReference type="PANTHER" id="PTHR30329">
    <property type="entry name" value="STATOR ELEMENT OF FLAGELLAR MOTOR COMPLEX"/>
    <property type="match status" value="1"/>
</dbReference>
<evidence type="ECO:0000313" key="14">
    <source>
        <dbReference type="Proteomes" id="UP001055580"/>
    </source>
</evidence>
<evidence type="ECO:0000256" key="6">
    <source>
        <dbReference type="ARBA" id="ARBA00023114"/>
    </source>
</evidence>
<sequence length="381" mass="40152">MRKLAVVLALASTALTTPALARDDSWYVGVEGGAMIVEDIDFDIRTAAGVNTTNAATVDHDYGFDVDGIIGYDFGAFRAEAEVGYKRANIDAYRSTVTTPSYNAAGTLVNTGAGNFGYAGGTTSVLSFMVNGLLDFGDDDGITGFVGGGVGVARVKAENYALNTRGPFLDDSDTVFAYQGLAGIRAPLGDHLDATLKYRFFNADNVRLVDVSGRTFDGRYRSHSILGGLTYNFGGPVVEEVAPPPPPPPVETPPPPPPPPAPAPVCTPGPYIVFFEWDRSDITPEASGILDNAVSAYQNCGNAQVMLAGHADRSGSANYNVGLSQRRADAVRGYLTGRGIADGTITSEAFGESRPRVETADGVRELQNRRVEITYGPGSGM</sequence>
<feature type="chain" id="PRO_5045818114" evidence="11">
    <location>
        <begin position="22"/>
        <end position="381"/>
    </location>
</feature>
<evidence type="ECO:0000256" key="7">
    <source>
        <dbReference type="ARBA" id="ARBA00023136"/>
    </source>
</evidence>
<evidence type="ECO:0000256" key="8">
    <source>
        <dbReference type="ARBA" id="ARBA00023237"/>
    </source>
</evidence>
<dbReference type="InterPro" id="IPR006665">
    <property type="entry name" value="OmpA-like"/>
</dbReference>
<dbReference type="Gene3D" id="2.40.160.20">
    <property type="match status" value="1"/>
</dbReference>
<evidence type="ECO:0000256" key="11">
    <source>
        <dbReference type="SAM" id="SignalP"/>
    </source>
</evidence>
<keyword evidence="11" id="KW-0732">Signal</keyword>
<keyword evidence="7 9" id="KW-0472">Membrane</keyword>
<keyword evidence="6" id="KW-0626">Porin</keyword>
<feature type="domain" description="OmpA-like" evidence="12">
    <location>
        <begin position="262"/>
        <end position="379"/>
    </location>
</feature>
<feature type="compositionally biased region" description="Pro residues" evidence="10">
    <location>
        <begin position="242"/>
        <end position="263"/>
    </location>
</feature>
<evidence type="ECO:0000256" key="2">
    <source>
        <dbReference type="ARBA" id="ARBA00022448"/>
    </source>
</evidence>
<dbReference type="InterPro" id="IPR011250">
    <property type="entry name" value="OMP/PagP_B-barrel"/>
</dbReference>
<keyword evidence="8" id="KW-0998">Cell outer membrane</keyword>
<gene>
    <name evidence="13" type="ORF">M9980_13140</name>
</gene>
<dbReference type="Proteomes" id="UP001055580">
    <property type="component" value="Chromosome"/>
</dbReference>
<proteinExistence type="predicted"/>
<keyword evidence="2" id="KW-0813">Transport</keyword>
<dbReference type="Pfam" id="PF00691">
    <property type="entry name" value="OmpA"/>
    <property type="match status" value="1"/>
</dbReference>
<keyword evidence="3" id="KW-1134">Transmembrane beta strand</keyword>
<keyword evidence="14" id="KW-1185">Reference proteome</keyword>
<evidence type="ECO:0000313" key="13">
    <source>
        <dbReference type="EMBL" id="URW75460.1"/>
    </source>
</evidence>
<organism evidence="13 14">
    <name type="scientific">Sphingomonas donggukensis</name>
    <dbReference type="NCBI Taxonomy" id="2949093"/>
    <lineage>
        <taxon>Bacteria</taxon>
        <taxon>Pseudomonadati</taxon>
        <taxon>Pseudomonadota</taxon>
        <taxon>Alphaproteobacteria</taxon>
        <taxon>Sphingomonadales</taxon>
        <taxon>Sphingomonadaceae</taxon>
        <taxon>Sphingomonas</taxon>
    </lineage>
</organism>
<name>A0ABY4TUD2_9SPHN</name>
<evidence type="ECO:0000256" key="1">
    <source>
        <dbReference type="ARBA" id="ARBA00004571"/>
    </source>
</evidence>
<dbReference type="Pfam" id="PF01617">
    <property type="entry name" value="Surface_Ag_2"/>
    <property type="match status" value="1"/>
</dbReference>
<dbReference type="InterPro" id="IPR002566">
    <property type="entry name" value="Msp4_OMP-like"/>
</dbReference>
<dbReference type="PROSITE" id="PS51123">
    <property type="entry name" value="OMPA_2"/>
    <property type="match status" value="1"/>
</dbReference>
<keyword evidence="4" id="KW-0812">Transmembrane</keyword>
<evidence type="ECO:0000256" key="5">
    <source>
        <dbReference type="ARBA" id="ARBA00023065"/>
    </source>
</evidence>
<accession>A0ABY4TUD2</accession>
<feature type="signal peptide" evidence="11">
    <location>
        <begin position="1"/>
        <end position="21"/>
    </location>
</feature>
<dbReference type="EMBL" id="CP098401">
    <property type="protein sequence ID" value="URW75460.1"/>
    <property type="molecule type" value="Genomic_DNA"/>
</dbReference>
<dbReference type="InterPro" id="IPR050330">
    <property type="entry name" value="Bact_OuterMem_StrucFunc"/>
</dbReference>
<dbReference type="InterPro" id="IPR006664">
    <property type="entry name" value="OMP_bac"/>
</dbReference>
<evidence type="ECO:0000256" key="9">
    <source>
        <dbReference type="PROSITE-ProRule" id="PRU00473"/>
    </source>
</evidence>
<dbReference type="CDD" id="cd07185">
    <property type="entry name" value="OmpA_C-like"/>
    <property type="match status" value="1"/>
</dbReference>
<evidence type="ECO:0000256" key="10">
    <source>
        <dbReference type="SAM" id="MobiDB-lite"/>
    </source>
</evidence>
<feature type="region of interest" description="Disordered" evidence="10">
    <location>
        <begin position="240"/>
        <end position="263"/>
    </location>
</feature>
<dbReference type="Gene3D" id="3.30.1330.60">
    <property type="entry name" value="OmpA-like domain"/>
    <property type="match status" value="1"/>
</dbReference>
<comment type="subcellular location">
    <subcellularLocation>
        <location evidence="1">Cell outer membrane</location>
        <topology evidence="1">Multi-pass membrane protein</topology>
    </subcellularLocation>
</comment>
<dbReference type="PANTHER" id="PTHR30329:SF21">
    <property type="entry name" value="LIPOPROTEIN YIAD-RELATED"/>
    <property type="match status" value="1"/>
</dbReference>
<evidence type="ECO:0000256" key="4">
    <source>
        <dbReference type="ARBA" id="ARBA00022692"/>
    </source>
</evidence>
<keyword evidence="5" id="KW-0406">Ion transport</keyword>
<dbReference type="PRINTS" id="PR01021">
    <property type="entry name" value="OMPADOMAIN"/>
</dbReference>
<evidence type="ECO:0000256" key="3">
    <source>
        <dbReference type="ARBA" id="ARBA00022452"/>
    </source>
</evidence>
<evidence type="ECO:0000259" key="12">
    <source>
        <dbReference type="PROSITE" id="PS51123"/>
    </source>
</evidence>
<dbReference type="RefSeq" id="WP_250751674.1">
    <property type="nucleotide sequence ID" value="NZ_CP098401.1"/>
</dbReference>
<dbReference type="InterPro" id="IPR036737">
    <property type="entry name" value="OmpA-like_sf"/>
</dbReference>